<dbReference type="GO" id="GO:0071555">
    <property type="term" value="P:cell wall organization"/>
    <property type="evidence" value="ECO:0007669"/>
    <property type="project" value="UniProtKB-KW"/>
</dbReference>
<keyword evidence="10" id="KW-0573">Peptidoglycan synthesis</keyword>
<keyword evidence="11" id="KW-1133">Transmembrane helix</keyword>
<feature type="domain" description="Penicillin-binding protein dimerisation" evidence="16">
    <location>
        <begin position="3"/>
        <end position="88"/>
    </location>
</feature>
<evidence type="ECO:0000256" key="12">
    <source>
        <dbReference type="ARBA" id="ARBA00023136"/>
    </source>
</evidence>
<dbReference type="Pfam" id="PF03717">
    <property type="entry name" value="PBP_dimer"/>
    <property type="match status" value="1"/>
</dbReference>
<dbReference type="AlphaFoldDB" id="A0A520LJI7"/>
<keyword evidence="7" id="KW-0812">Transmembrane</keyword>
<keyword evidence="12" id="KW-0472">Membrane</keyword>
<keyword evidence="5" id="KW-0121">Carboxypeptidase</keyword>
<dbReference type="Pfam" id="PF00905">
    <property type="entry name" value="Transpeptidase"/>
    <property type="match status" value="1"/>
</dbReference>
<comment type="caution">
    <text evidence="17">The sequence shown here is derived from an EMBL/GenBank/DDBJ whole genome shotgun (WGS) entry which is preliminary data.</text>
</comment>
<dbReference type="PANTHER" id="PTHR30627:SF2">
    <property type="entry name" value="PEPTIDOGLYCAN D,D-TRANSPEPTIDASE MRDA"/>
    <property type="match status" value="1"/>
</dbReference>
<dbReference type="SUPFAM" id="SSF56601">
    <property type="entry name" value="beta-lactamase/transpeptidase-like"/>
    <property type="match status" value="1"/>
</dbReference>
<evidence type="ECO:0000256" key="2">
    <source>
        <dbReference type="ARBA" id="ARBA00004236"/>
    </source>
</evidence>
<keyword evidence="4" id="KW-0997">Cell inner membrane</keyword>
<evidence type="ECO:0000256" key="1">
    <source>
        <dbReference type="ARBA" id="ARBA00004167"/>
    </source>
</evidence>
<dbReference type="GO" id="GO:0008360">
    <property type="term" value="P:regulation of cell shape"/>
    <property type="evidence" value="ECO:0007669"/>
    <property type="project" value="UniProtKB-KW"/>
</dbReference>
<dbReference type="GO" id="GO:0008658">
    <property type="term" value="F:penicillin binding"/>
    <property type="evidence" value="ECO:0007669"/>
    <property type="project" value="UniProtKB-UniRule"/>
</dbReference>
<dbReference type="GO" id="GO:0071972">
    <property type="term" value="F:peptidoglycan L,D-transpeptidase activity"/>
    <property type="evidence" value="ECO:0007669"/>
    <property type="project" value="TreeGrafter"/>
</dbReference>
<dbReference type="Proteomes" id="UP000318148">
    <property type="component" value="Unassembled WGS sequence"/>
</dbReference>
<evidence type="ECO:0000256" key="3">
    <source>
        <dbReference type="ARBA" id="ARBA00022475"/>
    </source>
</evidence>
<accession>A0A520LJI7</accession>
<dbReference type="Gene3D" id="3.90.1310.10">
    <property type="entry name" value="Penicillin-binding protein 2a (Domain 2)"/>
    <property type="match status" value="1"/>
</dbReference>
<feature type="non-terminal residue" evidence="17">
    <location>
        <position position="1"/>
    </location>
</feature>
<comment type="subcellular location">
    <subcellularLocation>
        <location evidence="2">Cell membrane</location>
    </subcellularLocation>
    <subcellularLocation>
        <location evidence="1">Membrane</location>
        <topology evidence="1">Single-pass membrane protein</topology>
    </subcellularLocation>
</comment>
<sequence length="464" mass="50908">AVNEFDLDGIEISAKLKREYPEKELFAHVLGYVGRINESELENIDTPSYRGTDSIGKTGLEKFYESKLLGQVGSQNVETNARGRVMRTLGENQPTAGNNLMLTLDKEIQLTAFNEFQGRKGALVALDVKSGEILALMSSPSYDPNLFTSGITQEKYSALLKSDDKPLFNRAVAGQYPPGSTIKPLFGLIALHTQHIFPNTVIKDPGYFLMEGIDRPWREPKTGGHGSSVDLNQAITESCDVFFYEIGARVGIDALSSMSQKFGLGKKTGLDLPGETNGIMPSRQWKIEKRGSAWFDGDTINMSIGQGFMLVTPIQLALMTGIIANKGRFMPPQLIKAVNSIPIKSQLLNTPFEIQDEHWKYIHNAMANVVHSSTGTAKLINKDLNYKIAGKTGTAQVISISAEEDYDKSKIDPSQWDHALFIAFAPLDDPEIAVALIVENGEFGSVTAAPIAKSVLDAYMKNRI</sequence>
<dbReference type="EMBL" id="SHBO01000078">
    <property type="protein sequence ID" value="RZO02344.1"/>
    <property type="molecule type" value="Genomic_DNA"/>
</dbReference>
<evidence type="ECO:0000256" key="10">
    <source>
        <dbReference type="ARBA" id="ARBA00022984"/>
    </source>
</evidence>
<protein>
    <recommendedName>
        <fullName evidence="14">Penicillin-binding protein 2</fullName>
        <ecNumber evidence="14">3.4.16.4</ecNumber>
    </recommendedName>
</protein>
<evidence type="ECO:0000259" key="15">
    <source>
        <dbReference type="Pfam" id="PF00905"/>
    </source>
</evidence>
<dbReference type="Gene3D" id="3.40.710.10">
    <property type="entry name" value="DD-peptidase/beta-lactamase superfamily"/>
    <property type="match status" value="1"/>
</dbReference>
<evidence type="ECO:0000256" key="4">
    <source>
        <dbReference type="ARBA" id="ARBA00022519"/>
    </source>
</evidence>
<dbReference type="GO" id="GO:0005886">
    <property type="term" value="C:plasma membrane"/>
    <property type="evidence" value="ECO:0007669"/>
    <property type="project" value="UniProtKB-SubCell"/>
</dbReference>
<name>A0A520LJI7_9GAMM</name>
<dbReference type="EC" id="3.4.16.4" evidence="14"/>
<evidence type="ECO:0000256" key="8">
    <source>
        <dbReference type="ARBA" id="ARBA00022801"/>
    </source>
</evidence>
<evidence type="ECO:0000256" key="11">
    <source>
        <dbReference type="ARBA" id="ARBA00022989"/>
    </source>
</evidence>
<keyword evidence="6" id="KW-0645">Protease</keyword>
<dbReference type="GO" id="GO:0009002">
    <property type="term" value="F:serine-type D-Ala-D-Ala carboxypeptidase activity"/>
    <property type="evidence" value="ECO:0007669"/>
    <property type="project" value="UniProtKB-EC"/>
</dbReference>
<keyword evidence="13" id="KW-0961">Cell wall biogenesis/degradation</keyword>
<evidence type="ECO:0000256" key="13">
    <source>
        <dbReference type="ARBA" id="ARBA00023316"/>
    </source>
</evidence>
<keyword evidence="9" id="KW-0133">Cell shape</keyword>
<dbReference type="InterPro" id="IPR012338">
    <property type="entry name" value="Beta-lactam/transpept-like"/>
</dbReference>
<evidence type="ECO:0000256" key="9">
    <source>
        <dbReference type="ARBA" id="ARBA00022960"/>
    </source>
</evidence>
<keyword evidence="8" id="KW-0378">Hydrolase</keyword>
<dbReference type="PANTHER" id="PTHR30627">
    <property type="entry name" value="PEPTIDOGLYCAN D,D-TRANSPEPTIDASE"/>
    <property type="match status" value="1"/>
</dbReference>
<gene>
    <name evidence="17" type="primary">mrdA</name>
    <name evidence="17" type="ORF">EVB02_04600</name>
</gene>
<evidence type="ECO:0000256" key="6">
    <source>
        <dbReference type="ARBA" id="ARBA00022670"/>
    </source>
</evidence>
<feature type="domain" description="Penicillin-binding protein transpeptidase" evidence="15">
    <location>
        <begin position="121"/>
        <end position="456"/>
    </location>
</feature>
<dbReference type="InterPro" id="IPR005311">
    <property type="entry name" value="PBP_dimer"/>
</dbReference>
<evidence type="ECO:0000259" key="16">
    <source>
        <dbReference type="Pfam" id="PF03717"/>
    </source>
</evidence>
<dbReference type="InterPro" id="IPR017790">
    <property type="entry name" value="Penicillin-binding_protein_2"/>
</dbReference>
<evidence type="ECO:0000313" key="17">
    <source>
        <dbReference type="EMBL" id="RZO02344.1"/>
    </source>
</evidence>
<organism evidence="17 18">
    <name type="scientific">SAR92 clade bacterium</name>
    <dbReference type="NCBI Taxonomy" id="2315479"/>
    <lineage>
        <taxon>Bacteria</taxon>
        <taxon>Pseudomonadati</taxon>
        <taxon>Pseudomonadota</taxon>
        <taxon>Gammaproteobacteria</taxon>
        <taxon>Cellvibrionales</taxon>
        <taxon>Porticoccaceae</taxon>
        <taxon>SAR92 clade</taxon>
    </lineage>
</organism>
<evidence type="ECO:0000256" key="5">
    <source>
        <dbReference type="ARBA" id="ARBA00022645"/>
    </source>
</evidence>
<dbReference type="NCBIfam" id="TIGR03423">
    <property type="entry name" value="pbp2_mrdA"/>
    <property type="match status" value="1"/>
</dbReference>
<proteinExistence type="predicted"/>
<dbReference type="GO" id="GO:0006508">
    <property type="term" value="P:proteolysis"/>
    <property type="evidence" value="ECO:0007669"/>
    <property type="project" value="UniProtKB-KW"/>
</dbReference>
<evidence type="ECO:0000256" key="14">
    <source>
        <dbReference type="NCBIfam" id="TIGR03423"/>
    </source>
</evidence>
<dbReference type="InterPro" id="IPR001460">
    <property type="entry name" value="PCN-bd_Tpept"/>
</dbReference>
<dbReference type="InterPro" id="IPR036138">
    <property type="entry name" value="PBP_dimer_sf"/>
</dbReference>
<keyword evidence="3" id="KW-1003">Cell membrane</keyword>
<reference evidence="17 18" key="1">
    <citation type="submission" date="2019-02" db="EMBL/GenBank/DDBJ databases">
        <title>Prokaryotic population dynamics and viral predation in marine succession experiment using metagenomics: the confinement effect.</title>
        <authorList>
            <person name="Haro-Moreno J.M."/>
            <person name="Rodriguez-Valera F."/>
            <person name="Lopez-Perez M."/>
        </authorList>
    </citation>
    <scope>NUCLEOTIDE SEQUENCE [LARGE SCALE GENOMIC DNA]</scope>
    <source>
        <strain evidence="17">MED-G169</strain>
    </source>
</reference>
<dbReference type="GO" id="GO:0009252">
    <property type="term" value="P:peptidoglycan biosynthetic process"/>
    <property type="evidence" value="ECO:0007669"/>
    <property type="project" value="UniProtKB-UniRule"/>
</dbReference>
<evidence type="ECO:0000256" key="7">
    <source>
        <dbReference type="ARBA" id="ARBA00022692"/>
    </source>
</evidence>
<evidence type="ECO:0000313" key="18">
    <source>
        <dbReference type="Proteomes" id="UP000318148"/>
    </source>
</evidence>
<dbReference type="InterPro" id="IPR050515">
    <property type="entry name" value="Beta-lactam/transpept"/>
</dbReference>
<dbReference type="SUPFAM" id="SSF56519">
    <property type="entry name" value="Penicillin binding protein dimerisation domain"/>
    <property type="match status" value="1"/>
</dbReference>